<keyword evidence="1" id="KW-0472">Membrane</keyword>
<dbReference type="NCBIfam" id="TIGR04391">
    <property type="entry name" value="CcmD_alt_fam"/>
    <property type="match status" value="1"/>
</dbReference>
<keyword evidence="1" id="KW-0812">Transmembrane</keyword>
<evidence type="ECO:0000313" key="2">
    <source>
        <dbReference type="EMBL" id="MDC3418157.1"/>
    </source>
</evidence>
<comment type="caution">
    <text evidence="2">The sequence shown here is derived from an EMBL/GenBank/DDBJ whole genome shotgun (WGS) entry which is preliminary data.</text>
</comment>
<protein>
    <submittedName>
        <fullName evidence="2">CcmD family protein</fullName>
    </submittedName>
</protein>
<accession>A0A9X3WE32</accession>
<proteinExistence type="predicted"/>
<keyword evidence="1" id="KW-1133">Transmembrane helix</keyword>
<dbReference type="RefSeq" id="WP_272447220.1">
    <property type="nucleotide sequence ID" value="NZ_JAMQKC010000020.1"/>
</dbReference>
<dbReference type="InterPro" id="IPR030888">
    <property type="entry name" value="Put_ccm"/>
</dbReference>
<dbReference type="Proteomes" id="UP001145069">
    <property type="component" value="Unassembled WGS sequence"/>
</dbReference>
<sequence>MTYLVIAVMALWIGILTYMGRLYNLQKKVAKELKD</sequence>
<reference evidence="2" key="1">
    <citation type="submission" date="2022-06" db="EMBL/GenBank/DDBJ databases">
        <title>Aquibacillus sp. a new bacterium isolated from soil saline samples.</title>
        <authorList>
            <person name="Galisteo C."/>
            <person name="De La Haba R."/>
            <person name="Sanchez-Porro C."/>
            <person name="Ventosa A."/>
        </authorList>
    </citation>
    <scope>NUCLEOTIDE SEQUENCE</scope>
    <source>
        <strain evidence="2">3ASR75-54</strain>
    </source>
</reference>
<dbReference type="AlphaFoldDB" id="A0A9X3WE32"/>
<gene>
    <name evidence="2" type="ORF">NC799_14800</name>
</gene>
<dbReference type="EMBL" id="JAMQKC010000020">
    <property type="protein sequence ID" value="MDC3418157.1"/>
    <property type="molecule type" value="Genomic_DNA"/>
</dbReference>
<keyword evidence="3" id="KW-1185">Reference proteome</keyword>
<evidence type="ECO:0000256" key="1">
    <source>
        <dbReference type="SAM" id="Phobius"/>
    </source>
</evidence>
<name>A0A9X3WE32_9BACI</name>
<feature type="transmembrane region" description="Helical" evidence="1">
    <location>
        <begin position="6"/>
        <end position="24"/>
    </location>
</feature>
<organism evidence="2 3">
    <name type="scientific">Aquibacillus salsiterrae</name>
    <dbReference type="NCBI Taxonomy" id="2950439"/>
    <lineage>
        <taxon>Bacteria</taxon>
        <taxon>Bacillati</taxon>
        <taxon>Bacillota</taxon>
        <taxon>Bacilli</taxon>
        <taxon>Bacillales</taxon>
        <taxon>Bacillaceae</taxon>
        <taxon>Aquibacillus</taxon>
    </lineage>
</organism>
<evidence type="ECO:0000313" key="3">
    <source>
        <dbReference type="Proteomes" id="UP001145069"/>
    </source>
</evidence>